<organism evidence="1 2">
    <name type="scientific">Virgibacillus byunsanensis</name>
    <dbReference type="NCBI Taxonomy" id="570945"/>
    <lineage>
        <taxon>Bacteria</taxon>
        <taxon>Bacillati</taxon>
        <taxon>Bacillota</taxon>
        <taxon>Bacilli</taxon>
        <taxon>Bacillales</taxon>
        <taxon>Bacillaceae</taxon>
        <taxon>Virgibacillus</taxon>
    </lineage>
</organism>
<sequence>MHFRGVDCPQRKATIISSYVALYINYEDKKATMRAKTAYL</sequence>
<dbReference type="Proteomes" id="UP001597040">
    <property type="component" value="Unassembled WGS sequence"/>
</dbReference>
<name>A0ABW3LMP5_9BACI</name>
<accession>A0ABW3LMP5</accession>
<proteinExistence type="predicted"/>
<reference evidence="2" key="1">
    <citation type="journal article" date="2019" name="Int. J. Syst. Evol. Microbiol.">
        <title>The Global Catalogue of Microorganisms (GCM) 10K type strain sequencing project: providing services to taxonomists for standard genome sequencing and annotation.</title>
        <authorList>
            <consortium name="The Broad Institute Genomics Platform"/>
            <consortium name="The Broad Institute Genome Sequencing Center for Infectious Disease"/>
            <person name="Wu L."/>
            <person name="Ma J."/>
        </authorList>
    </citation>
    <scope>NUCLEOTIDE SEQUENCE [LARGE SCALE GENOMIC DNA]</scope>
    <source>
        <strain evidence="2">CCUG 56754</strain>
    </source>
</reference>
<evidence type="ECO:0000313" key="2">
    <source>
        <dbReference type="Proteomes" id="UP001597040"/>
    </source>
</evidence>
<dbReference type="RefSeq" id="WP_390363275.1">
    <property type="nucleotide sequence ID" value="NZ_JBHTKJ010000041.1"/>
</dbReference>
<gene>
    <name evidence="1" type="ORF">ACFQ3N_14605</name>
</gene>
<comment type="caution">
    <text evidence="1">The sequence shown here is derived from an EMBL/GenBank/DDBJ whole genome shotgun (WGS) entry which is preliminary data.</text>
</comment>
<evidence type="ECO:0000313" key="1">
    <source>
        <dbReference type="EMBL" id="MFD1039617.1"/>
    </source>
</evidence>
<protein>
    <submittedName>
        <fullName evidence="1">Uncharacterized protein</fullName>
    </submittedName>
</protein>
<keyword evidence="2" id="KW-1185">Reference proteome</keyword>
<dbReference type="EMBL" id="JBHTKJ010000041">
    <property type="protein sequence ID" value="MFD1039617.1"/>
    <property type="molecule type" value="Genomic_DNA"/>
</dbReference>